<reference evidence="1 2" key="1">
    <citation type="submission" date="2017-08" db="EMBL/GenBank/DDBJ databases">
        <title>Acidophilic green algal genome provides insights into adaptation to an acidic environment.</title>
        <authorList>
            <person name="Hirooka S."/>
            <person name="Hirose Y."/>
            <person name="Kanesaki Y."/>
            <person name="Higuchi S."/>
            <person name="Fujiwara T."/>
            <person name="Onuma R."/>
            <person name="Era A."/>
            <person name="Ohbayashi R."/>
            <person name="Uzuka A."/>
            <person name="Nozaki H."/>
            <person name="Yoshikawa H."/>
            <person name="Miyagishima S.Y."/>
        </authorList>
    </citation>
    <scope>NUCLEOTIDE SEQUENCE [LARGE SCALE GENOMIC DNA]</scope>
    <source>
        <strain evidence="1 2">NIES-2499</strain>
    </source>
</reference>
<comment type="caution">
    <text evidence="1">The sequence shown here is derived from an EMBL/GenBank/DDBJ whole genome shotgun (WGS) entry which is preliminary data.</text>
</comment>
<gene>
    <name evidence="1" type="ORF">CEUSTIGMA_g12683.t1</name>
</gene>
<organism evidence="1 2">
    <name type="scientific">Chlamydomonas eustigma</name>
    <dbReference type="NCBI Taxonomy" id="1157962"/>
    <lineage>
        <taxon>Eukaryota</taxon>
        <taxon>Viridiplantae</taxon>
        <taxon>Chlorophyta</taxon>
        <taxon>core chlorophytes</taxon>
        <taxon>Chlorophyceae</taxon>
        <taxon>CS clade</taxon>
        <taxon>Chlamydomonadales</taxon>
        <taxon>Chlamydomonadaceae</taxon>
        <taxon>Chlamydomonas</taxon>
    </lineage>
</organism>
<dbReference type="Proteomes" id="UP000232323">
    <property type="component" value="Unassembled WGS sequence"/>
</dbReference>
<dbReference type="Gene3D" id="3.40.50.150">
    <property type="entry name" value="Vaccinia Virus protein VP39"/>
    <property type="match status" value="1"/>
</dbReference>
<dbReference type="Pfam" id="PF01358">
    <property type="entry name" value="PARP_regulatory"/>
    <property type="match status" value="1"/>
</dbReference>
<sequence length="389" mass="43852">MDSKNFQEFYFHGGSRIDKTLQAYGKYIAALNARLADPQKTPLPYDDLPPVTNEIGKPVGIIPIHFDMTSNTFEINGKKIPKRKLLSNYGASFAPMVSYVLGISKIDQTSALVVSSNANMTEALLISSGLKVSLATPVAKNVALLERMRETYTSRMSIHAIGEIKRWYLFDGAKFAPSVLDHPRIKVFSGRNGFVTDGTIPKILEMTHGHQILFISDIRSVPSEENVKAEMVAQARWGLMMDASAMLLKFRPPYPNPKSMQSSVLSPIPHDFSSTPLEITGSSIKKGREFLYLDGVIQPQLFAPMNSTETRLYVTRPYRLKWYDVVAYERESYFYNISVRRMTMPTFLPRLDLYIPGFDRGFESIQCYKIAHVYAPLNALHVLGQVMSK</sequence>
<name>A0A250XQC6_9CHLO</name>
<evidence type="ECO:0000313" key="1">
    <source>
        <dbReference type="EMBL" id="GAX85264.1"/>
    </source>
</evidence>
<keyword evidence="2" id="KW-1185">Reference proteome</keyword>
<dbReference type="AlphaFoldDB" id="A0A250XQC6"/>
<dbReference type="InterPro" id="IPR029063">
    <property type="entry name" value="SAM-dependent_MTases_sf"/>
</dbReference>
<dbReference type="OrthoDB" id="270189at2759"/>
<dbReference type="SUPFAM" id="SSF53335">
    <property type="entry name" value="S-adenosyl-L-methionine-dependent methyltransferases"/>
    <property type="match status" value="1"/>
</dbReference>
<protein>
    <submittedName>
        <fullName evidence="1">Uncharacterized protein</fullName>
    </submittedName>
</protein>
<dbReference type="EMBL" id="BEGY01000159">
    <property type="protein sequence ID" value="GAX85264.1"/>
    <property type="molecule type" value="Genomic_DNA"/>
</dbReference>
<evidence type="ECO:0000313" key="2">
    <source>
        <dbReference type="Proteomes" id="UP000232323"/>
    </source>
</evidence>
<proteinExistence type="predicted"/>
<dbReference type="InterPro" id="IPR000176">
    <property type="entry name" value="mRNA_MeTrfase-like"/>
</dbReference>
<accession>A0A250XQC6</accession>